<dbReference type="AlphaFoldDB" id="A0AA41D970"/>
<proteinExistence type="predicted"/>
<evidence type="ECO:0000313" key="3">
    <source>
        <dbReference type="Proteomes" id="UP000698924"/>
    </source>
</evidence>
<keyword evidence="3" id="KW-1185">Reference proteome</keyword>
<evidence type="ECO:0000259" key="1">
    <source>
        <dbReference type="Pfam" id="PF00535"/>
    </source>
</evidence>
<dbReference type="CDD" id="cd04186">
    <property type="entry name" value="GT_2_like_c"/>
    <property type="match status" value="1"/>
</dbReference>
<sequence>MDVSIIIVNYNTCKITLDCINSIYEKTKDISFEVILVDNASSDDSKEIFSKDNRITYIYNDKNKGFGCANNDGIKVSKGRNIFFLNSDTILINNAIKVLSDFLDNYDEAGACGGNLFNTDNKPAHSYRRFYPSIFWEFNSLLYNIPERILYGKNAEHNETNKVMEVAHIIGADLMVKRKVLDEVGCFDVNFFMYREETELCYRIKRAKYKIFSVPNALIIHLEGMSVKSGFEKINENKIRWIQNNTKLFLSMYHHPIYVKIVIAIEYISVFSKILLCSMFKRSHLRYWYTVLKNI</sequence>
<dbReference type="Proteomes" id="UP000698924">
    <property type="component" value="Unassembled WGS sequence"/>
</dbReference>
<comment type="caution">
    <text evidence="2">The sequence shown here is derived from an EMBL/GenBank/DDBJ whole genome shotgun (WGS) entry which is preliminary data.</text>
</comment>
<feature type="domain" description="Glycosyltransferase 2-like" evidence="1">
    <location>
        <begin position="4"/>
        <end position="146"/>
    </location>
</feature>
<organism evidence="2 3">
    <name type="scientific">Caecibacteroides pullorum</name>
    <dbReference type="NCBI Taxonomy" id="2725562"/>
    <lineage>
        <taxon>Bacteria</taxon>
        <taxon>Pseudomonadati</taxon>
        <taxon>Bacteroidota</taxon>
        <taxon>Bacteroidia</taxon>
        <taxon>Bacteroidales</taxon>
        <taxon>Bacteroidaceae</taxon>
        <taxon>Caecibacteroides</taxon>
    </lineage>
</organism>
<dbReference type="EMBL" id="JACJMO010000016">
    <property type="protein sequence ID" value="MBM6858048.1"/>
    <property type="molecule type" value="Genomic_DNA"/>
</dbReference>
<dbReference type="Pfam" id="PF00535">
    <property type="entry name" value="Glycos_transf_2"/>
    <property type="match status" value="1"/>
</dbReference>
<evidence type="ECO:0000313" key="2">
    <source>
        <dbReference type="EMBL" id="MBM6858048.1"/>
    </source>
</evidence>
<gene>
    <name evidence="2" type="ORF">H6D15_10630</name>
</gene>
<name>A0AA41D970_9BACT</name>
<dbReference type="InterPro" id="IPR029044">
    <property type="entry name" value="Nucleotide-diphossugar_trans"/>
</dbReference>
<reference evidence="2 3" key="1">
    <citation type="journal article" date="2021" name="Sci. Rep.">
        <title>The distribution of antibiotic resistance genes in chicken gut microbiota commensals.</title>
        <authorList>
            <person name="Juricova H."/>
            <person name="Matiasovicova J."/>
            <person name="Kubasova T."/>
            <person name="Cejkova D."/>
            <person name="Rychlik I."/>
        </authorList>
    </citation>
    <scope>NUCLEOTIDE SEQUENCE [LARGE SCALE GENOMIC DNA]</scope>
    <source>
        <strain evidence="2 3">An421</strain>
    </source>
</reference>
<dbReference type="PANTHER" id="PTHR43179">
    <property type="entry name" value="RHAMNOSYLTRANSFERASE WBBL"/>
    <property type="match status" value="1"/>
</dbReference>
<accession>A0AA41D970</accession>
<dbReference type="RefSeq" id="WP_204972313.1">
    <property type="nucleotide sequence ID" value="NZ_JAAZTS010000016.1"/>
</dbReference>
<dbReference type="InterPro" id="IPR001173">
    <property type="entry name" value="Glyco_trans_2-like"/>
</dbReference>
<dbReference type="SUPFAM" id="SSF53448">
    <property type="entry name" value="Nucleotide-diphospho-sugar transferases"/>
    <property type="match status" value="1"/>
</dbReference>
<dbReference type="PANTHER" id="PTHR43179:SF7">
    <property type="entry name" value="RHAMNOSYLTRANSFERASE WBBL"/>
    <property type="match status" value="1"/>
</dbReference>
<dbReference type="Gene3D" id="3.90.550.10">
    <property type="entry name" value="Spore Coat Polysaccharide Biosynthesis Protein SpsA, Chain A"/>
    <property type="match status" value="1"/>
</dbReference>
<protein>
    <submittedName>
        <fullName evidence="2">Glycosyltransferase family 2 protein</fullName>
    </submittedName>
</protein>